<feature type="region of interest" description="Disordered" evidence="1">
    <location>
        <begin position="152"/>
        <end position="191"/>
    </location>
</feature>
<sequence length="382" mass="40717">MLNLSHTLSRRRAVALSSVGLLAALSGCGGTGGIQEDPQAAEFGTIKISKGLSQETETVANIYAQALQEAGYSVEIVDTGDTREDYLNAMGGLEEPEASTASASPTGITPSADPATVDLTPDYSGNLLYELTDNGAFSTAYIEQQRKASAEATQSASAEVTSAESAEANETPTALATPSPQETSLQAPSMSSSDILDSIDRLLPSTLQLLAASDGQNRDALVVTQATAAKYELNSMTDLSDFCKKLTFGVTTKFSEKPHGLKALSEYYQCKPKAVKIFDDQTELSRALASNEVQVADIYSASSQISQNAYKVLDDPAGIFIPQQIVPIMRVNELPSSAQDAVNTVSRQITTDDLKTFDRLTHGSEAMTPEEVAKFWLERSTE</sequence>
<proteinExistence type="predicted"/>
<keyword evidence="4" id="KW-1185">Reference proteome</keyword>
<evidence type="ECO:0000259" key="2">
    <source>
        <dbReference type="Pfam" id="PF04069"/>
    </source>
</evidence>
<organism evidence="3 4">
    <name type="scientific">Rothia amarae</name>
    <dbReference type="NCBI Taxonomy" id="169480"/>
    <lineage>
        <taxon>Bacteria</taxon>
        <taxon>Bacillati</taxon>
        <taxon>Actinomycetota</taxon>
        <taxon>Actinomycetes</taxon>
        <taxon>Micrococcales</taxon>
        <taxon>Micrococcaceae</taxon>
        <taxon>Rothia</taxon>
    </lineage>
</organism>
<feature type="compositionally biased region" description="Polar residues" evidence="1">
    <location>
        <begin position="99"/>
        <end position="109"/>
    </location>
</feature>
<reference evidence="3 4" key="1">
    <citation type="submission" date="2020-09" db="EMBL/GenBank/DDBJ databases">
        <title>Investigation of environmental microbe.</title>
        <authorList>
            <person name="Ou Y."/>
            <person name="Kang Q."/>
        </authorList>
    </citation>
    <scope>NUCLEOTIDE SEQUENCE [LARGE SCALE GENOMIC DNA]</scope>
    <source>
        <strain evidence="3 4">KJZ-9</strain>
    </source>
</reference>
<evidence type="ECO:0000256" key="1">
    <source>
        <dbReference type="SAM" id="MobiDB-lite"/>
    </source>
</evidence>
<dbReference type="Gene3D" id="3.40.190.120">
    <property type="entry name" value="Osmoprotection protein (prox), domain 2"/>
    <property type="match status" value="1"/>
</dbReference>
<accession>A0A7H2BLE8</accession>
<dbReference type="Gene3D" id="3.40.190.10">
    <property type="entry name" value="Periplasmic binding protein-like II"/>
    <property type="match status" value="1"/>
</dbReference>
<feature type="domain" description="ABC-type glycine betaine transport system substrate-binding" evidence="2">
    <location>
        <begin position="45"/>
        <end position="378"/>
    </location>
</feature>
<dbReference type="Pfam" id="PF04069">
    <property type="entry name" value="OpuAC"/>
    <property type="match status" value="1"/>
</dbReference>
<dbReference type="EMBL" id="CP061538">
    <property type="protein sequence ID" value="QNV40494.1"/>
    <property type="molecule type" value="Genomic_DNA"/>
</dbReference>
<dbReference type="KEGG" id="rama:IDM48_03520"/>
<dbReference type="Proteomes" id="UP000516421">
    <property type="component" value="Chromosome"/>
</dbReference>
<dbReference type="RefSeq" id="WP_190618072.1">
    <property type="nucleotide sequence ID" value="NZ_CP061538.1"/>
</dbReference>
<feature type="compositionally biased region" description="Polar residues" evidence="1">
    <location>
        <begin position="176"/>
        <end position="187"/>
    </location>
</feature>
<dbReference type="GO" id="GO:0043190">
    <property type="term" value="C:ATP-binding cassette (ABC) transporter complex"/>
    <property type="evidence" value="ECO:0007669"/>
    <property type="project" value="InterPro"/>
</dbReference>
<dbReference type="AlphaFoldDB" id="A0A7H2BLE8"/>
<protein>
    <recommendedName>
        <fullName evidence="2">ABC-type glycine betaine transport system substrate-binding domain-containing protein</fullName>
    </recommendedName>
</protein>
<feature type="compositionally biased region" description="Low complexity" evidence="1">
    <location>
        <begin position="152"/>
        <end position="174"/>
    </location>
</feature>
<feature type="region of interest" description="Disordered" evidence="1">
    <location>
        <begin position="95"/>
        <end position="116"/>
    </location>
</feature>
<dbReference type="SUPFAM" id="SSF53850">
    <property type="entry name" value="Periplasmic binding protein-like II"/>
    <property type="match status" value="1"/>
</dbReference>
<gene>
    <name evidence="3" type="ORF">IDM48_03520</name>
</gene>
<dbReference type="InterPro" id="IPR007210">
    <property type="entry name" value="ABC_Gly_betaine_transp_sub-bd"/>
</dbReference>
<dbReference type="GO" id="GO:0022857">
    <property type="term" value="F:transmembrane transporter activity"/>
    <property type="evidence" value="ECO:0007669"/>
    <property type="project" value="InterPro"/>
</dbReference>
<name>A0A7H2BLE8_9MICC</name>
<evidence type="ECO:0000313" key="4">
    <source>
        <dbReference type="Proteomes" id="UP000516421"/>
    </source>
</evidence>
<evidence type="ECO:0000313" key="3">
    <source>
        <dbReference type="EMBL" id="QNV40494.1"/>
    </source>
</evidence>